<protein>
    <submittedName>
        <fullName evidence="1">Restriction endonuclease subunit S</fullName>
    </submittedName>
</protein>
<evidence type="ECO:0000313" key="2">
    <source>
        <dbReference type="Proteomes" id="UP000308886"/>
    </source>
</evidence>
<keyword evidence="1" id="KW-0540">Nuclease</keyword>
<evidence type="ECO:0000313" key="1">
    <source>
        <dbReference type="EMBL" id="TGX82936.1"/>
    </source>
</evidence>
<accession>A0AC61QR99</accession>
<name>A0AC61QR99_9BACT</name>
<dbReference type="EMBL" id="SRZC01000006">
    <property type="protein sequence ID" value="TGX82936.1"/>
    <property type="molecule type" value="Genomic_DNA"/>
</dbReference>
<comment type="caution">
    <text evidence="1">The sequence shown here is derived from an EMBL/GenBank/DDBJ whole genome shotgun (WGS) entry which is preliminary data.</text>
</comment>
<keyword evidence="2" id="KW-1185">Reference proteome</keyword>
<dbReference type="Proteomes" id="UP000308886">
    <property type="component" value="Unassembled WGS sequence"/>
</dbReference>
<organism evidence="1 2">
    <name type="scientific">Palleniella muris</name>
    <dbReference type="NCBI Taxonomy" id="3038145"/>
    <lineage>
        <taxon>Bacteria</taxon>
        <taxon>Pseudomonadati</taxon>
        <taxon>Bacteroidota</taxon>
        <taxon>Bacteroidia</taxon>
        <taxon>Bacteroidales</taxon>
        <taxon>Prevotellaceae</taxon>
        <taxon>Palleniella</taxon>
    </lineage>
</organism>
<keyword evidence="1" id="KW-0378">Hydrolase</keyword>
<reference evidence="1" key="1">
    <citation type="submission" date="2019-04" db="EMBL/GenBank/DDBJ databases">
        <title>Microbes associate with the intestines of laboratory mice.</title>
        <authorList>
            <person name="Navarre W."/>
            <person name="Wong E."/>
            <person name="Huang K."/>
            <person name="Tropini C."/>
            <person name="Ng K."/>
            <person name="Yu B."/>
        </authorList>
    </citation>
    <scope>NUCLEOTIDE SEQUENCE</scope>
    <source>
        <strain evidence="1">NM73_A23</strain>
    </source>
</reference>
<gene>
    <name evidence="1" type="ORF">E5358_04545</name>
</gene>
<proteinExistence type="predicted"/>
<keyword evidence="1" id="KW-0255">Endonuclease</keyword>
<sequence>MPDNWVLTTIDSVCDYGYSENVNVDEIALSEWILELEDIEKDSGCVVAQRSKKDRTVNGVRHRFVKGDVLYSKLRTYLNKVLVAPTDGYCTTEIIPVKSYDCVIPEYLCAWLRSPFFLSYTAECCYGVKMPRLSTTDARKGIIPIPPINEQKRITQKLSKISELLSNLSISID</sequence>